<proteinExistence type="predicted"/>
<feature type="domain" description="Putative restriction endonuclease" evidence="1">
    <location>
        <begin position="24"/>
        <end position="192"/>
    </location>
</feature>
<dbReference type="Proteomes" id="UP000245124">
    <property type="component" value="Unassembled WGS sequence"/>
</dbReference>
<comment type="caution">
    <text evidence="2">The sequence shown here is derived from an EMBL/GenBank/DDBJ whole genome shotgun (WGS) entry which is preliminary data.</text>
</comment>
<dbReference type="Gene3D" id="3.90.1570.10">
    <property type="entry name" value="tt1808, chain A"/>
    <property type="match status" value="1"/>
</dbReference>
<sequence>MHFADDHIAKPNTMTQTRVRLWNVDEYHRMLETGIITADERVELIDGQVIPMSAKNPPHAATTLCASDYLKRLLAEVALVRVQDPIQLNQYSEPEPDIAVVRIDARKYIDHHPAPNEIFLLIEVADTTLDSDRKQKAPLYAKAGIADYWILDVNQRQIYVFREPLLQGYNQQLILQEDATLSLIAFPEIEVQINQLFP</sequence>
<dbReference type="InterPro" id="IPR012296">
    <property type="entry name" value="Nuclease_put_TT1808"/>
</dbReference>
<accession>A0A2R5FLP8</accession>
<dbReference type="CDD" id="cd06260">
    <property type="entry name" value="DUF820-like"/>
    <property type="match status" value="1"/>
</dbReference>
<evidence type="ECO:0000259" key="1">
    <source>
        <dbReference type="Pfam" id="PF05685"/>
    </source>
</evidence>
<dbReference type="EMBL" id="BDUD01000001">
    <property type="protein sequence ID" value="GBG16721.1"/>
    <property type="molecule type" value="Genomic_DNA"/>
</dbReference>
<organism evidence="2 3">
    <name type="scientific">Nostoc commune NIES-4072</name>
    <dbReference type="NCBI Taxonomy" id="2005467"/>
    <lineage>
        <taxon>Bacteria</taxon>
        <taxon>Bacillati</taxon>
        <taxon>Cyanobacteriota</taxon>
        <taxon>Cyanophyceae</taxon>
        <taxon>Nostocales</taxon>
        <taxon>Nostocaceae</taxon>
        <taxon>Nostoc</taxon>
    </lineage>
</organism>
<gene>
    <name evidence="2" type="ORF">NIES4072_03670</name>
</gene>
<dbReference type="SUPFAM" id="SSF52980">
    <property type="entry name" value="Restriction endonuclease-like"/>
    <property type="match status" value="1"/>
</dbReference>
<reference evidence="2 3" key="1">
    <citation type="submission" date="2017-06" db="EMBL/GenBank/DDBJ databases">
        <title>Genome sequencing of cyanobaciteial culture collection at National Institute for Environmental Studies (NIES).</title>
        <authorList>
            <person name="Hirose Y."/>
            <person name="Shimura Y."/>
            <person name="Fujisawa T."/>
            <person name="Nakamura Y."/>
            <person name="Kawachi M."/>
        </authorList>
    </citation>
    <scope>NUCLEOTIDE SEQUENCE [LARGE SCALE GENOMIC DNA]</scope>
    <source>
        <strain evidence="2 3">NIES-4072</strain>
    </source>
</reference>
<keyword evidence="3" id="KW-1185">Reference proteome</keyword>
<dbReference type="InterPro" id="IPR008538">
    <property type="entry name" value="Uma2"/>
</dbReference>
<dbReference type="AlphaFoldDB" id="A0A2R5FLP8"/>
<dbReference type="PANTHER" id="PTHR35400:SF1">
    <property type="entry name" value="SLR1083 PROTEIN"/>
    <property type="match status" value="1"/>
</dbReference>
<evidence type="ECO:0000313" key="2">
    <source>
        <dbReference type="EMBL" id="GBG16721.1"/>
    </source>
</evidence>
<protein>
    <recommendedName>
        <fullName evidence="1">Putative restriction endonuclease domain-containing protein</fullName>
    </recommendedName>
</protein>
<name>A0A2R5FLP8_NOSCO</name>
<dbReference type="InterPro" id="IPR011335">
    <property type="entry name" value="Restrct_endonuc-II-like"/>
</dbReference>
<evidence type="ECO:0000313" key="3">
    <source>
        <dbReference type="Proteomes" id="UP000245124"/>
    </source>
</evidence>
<dbReference type="PANTHER" id="PTHR35400">
    <property type="entry name" value="SLR1083 PROTEIN"/>
    <property type="match status" value="1"/>
</dbReference>
<dbReference type="Pfam" id="PF05685">
    <property type="entry name" value="Uma2"/>
    <property type="match status" value="1"/>
</dbReference>